<organism evidence="9 10">
    <name type="scientific">Pyxicephalus adspersus</name>
    <name type="common">African bullfrog</name>
    <dbReference type="NCBI Taxonomy" id="30357"/>
    <lineage>
        <taxon>Eukaryota</taxon>
        <taxon>Metazoa</taxon>
        <taxon>Chordata</taxon>
        <taxon>Craniata</taxon>
        <taxon>Vertebrata</taxon>
        <taxon>Euteleostomi</taxon>
        <taxon>Amphibia</taxon>
        <taxon>Batrachia</taxon>
        <taxon>Anura</taxon>
        <taxon>Neobatrachia</taxon>
        <taxon>Ranoidea</taxon>
        <taxon>Pyxicephalidae</taxon>
        <taxon>Pyxicephalinae</taxon>
        <taxon>Pyxicephalus</taxon>
    </lineage>
</organism>
<dbReference type="EC" id="2.1.1.6" evidence="1"/>
<dbReference type="InterPro" id="IPR029063">
    <property type="entry name" value="SAM-dependent_MTases_sf"/>
</dbReference>
<evidence type="ECO:0000313" key="10">
    <source>
        <dbReference type="Proteomes" id="UP001181693"/>
    </source>
</evidence>
<evidence type="ECO:0000256" key="7">
    <source>
        <dbReference type="ARBA" id="ARBA00023453"/>
    </source>
</evidence>
<keyword evidence="10" id="KW-1185">Reference proteome</keyword>
<comment type="caution">
    <text evidence="9">The sequence shown here is derived from an EMBL/GenBank/DDBJ whole genome shotgun (WGS) entry which is preliminary data.</text>
</comment>
<reference evidence="9" key="1">
    <citation type="thesis" date="2020" institute="ProQuest LLC" country="789 East Eisenhower Parkway, Ann Arbor, MI, USA">
        <title>Comparative Genomics and Chromosome Evolution.</title>
        <authorList>
            <person name="Mudd A.B."/>
        </authorList>
    </citation>
    <scope>NUCLEOTIDE SEQUENCE</scope>
    <source>
        <strain evidence="9">1538</strain>
        <tissue evidence="9">Blood</tissue>
    </source>
</reference>
<evidence type="ECO:0000256" key="6">
    <source>
        <dbReference type="ARBA" id="ARBA00022939"/>
    </source>
</evidence>
<gene>
    <name evidence="9" type="ORF">GDO54_017976</name>
</gene>
<dbReference type="GO" id="GO:0042424">
    <property type="term" value="P:catecholamine catabolic process"/>
    <property type="evidence" value="ECO:0007669"/>
    <property type="project" value="TreeGrafter"/>
</dbReference>
<keyword evidence="4" id="KW-0949">S-adenosyl-L-methionine</keyword>
<evidence type="ECO:0000256" key="3">
    <source>
        <dbReference type="ARBA" id="ARBA00022679"/>
    </source>
</evidence>
<evidence type="ECO:0000256" key="5">
    <source>
        <dbReference type="ARBA" id="ARBA00022867"/>
    </source>
</evidence>
<evidence type="ECO:0000256" key="1">
    <source>
        <dbReference type="ARBA" id="ARBA00012880"/>
    </source>
</evidence>
<evidence type="ECO:0000256" key="2">
    <source>
        <dbReference type="ARBA" id="ARBA00022603"/>
    </source>
</evidence>
<dbReference type="GO" id="GO:0032502">
    <property type="term" value="P:developmental process"/>
    <property type="evidence" value="ECO:0007669"/>
    <property type="project" value="TreeGrafter"/>
</dbReference>
<dbReference type="SUPFAM" id="SSF53335">
    <property type="entry name" value="S-adenosyl-L-methionine-dependent methyltransferases"/>
    <property type="match status" value="2"/>
</dbReference>
<keyword evidence="6" id="KW-0128">Catecholamine metabolism</keyword>
<dbReference type="PANTHER" id="PTHR43836">
    <property type="entry name" value="CATECHOL O-METHYLTRANSFERASE 1-RELATED"/>
    <property type="match status" value="1"/>
</dbReference>
<accession>A0AAV2ZWX7</accession>
<keyword evidence="3" id="KW-0808">Transferase</keyword>
<dbReference type="Pfam" id="PF01596">
    <property type="entry name" value="Methyltransf_3"/>
    <property type="match status" value="1"/>
</dbReference>
<proteinExistence type="inferred from homology"/>
<dbReference type="GO" id="GO:0032259">
    <property type="term" value="P:methylation"/>
    <property type="evidence" value="ECO:0007669"/>
    <property type="project" value="UniProtKB-KW"/>
</dbReference>
<feature type="compositionally biased region" description="Low complexity" evidence="8">
    <location>
        <begin position="158"/>
        <end position="169"/>
    </location>
</feature>
<dbReference type="Proteomes" id="UP001181693">
    <property type="component" value="Unassembled WGS sequence"/>
</dbReference>
<keyword evidence="5" id="KW-0531">Neurotransmitter degradation</keyword>
<dbReference type="PROSITE" id="PS51682">
    <property type="entry name" value="SAM_OMT_I"/>
    <property type="match status" value="1"/>
</dbReference>
<protein>
    <recommendedName>
        <fullName evidence="1">catechol O-methyltransferase</fullName>
        <ecNumber evidence="1">2.1.1.6</ecNumber>
    </recommendedName>
</protein>
<comment type="similarity">
    <text evidence="7">Belongs to the class I-like SAM-binding methyltransferase superfamily. Cation-dependent O-methyltransferase family.</text>
</comment>
<evidence type="ECO:0000256" key="4">
    <source>
        <dbReference type="ARBA" id="ARBA00022691"/>
    </source>
</evidence>
<dbReference type="GO" id="GO:0016206">
    <property type="term" value="F:catechol O-methyltransferase activity"/>
    <property type="evidence" value="ECO:0007669"/>
    <property type="project" value="UniProtKB-EC"/>
</dbReference>
<feature type="region of interest" description="Disordered" evidence="8">
    <location>
        <begin position="158"/>
        <end position="178"/>
    </location>
</feature>
<dbReference type="EMBL" id="DYDO01000007">
    <property type="protein sequence ID" value="DBA21311.1"/>
    <property type="molecule type" value="Genomic_DNA"/>
</dbReference>
<dbReference type="PANTHER" id="PTHR43836:SF10">
    <property type="entry name" value="CATECHOL O-METHYLTRANSFERASE B"/>
    <property type="match status" value="1"/>
</dbReference>
<name>A0AAV2ZWX7_PYXAD</name>
<dbReference type="InterPro" id="IPR002935">
    <property type="entry name" value="SAM_O-MeTrfase"/>
</dbReference>
<dbReference type="GO" id="GO:0042417">
    <property type="term" value="P:dopamine metabolic process"/>
    <property type="evidence" value="ECO:0007669"/>
    <property type="project" value="TreeGrafter"/>
</dbReference>
<dbReference type="AlphaFoldDB" id="A0AAV2ZWX7"/>
<dbReference type="CDD" id="cd02440">
    <property type="entry name" value="AdoMet_MTases"/>
    <property type="match status" value="1"/>
</dbReference>
<evidence type="ECO:0000313" key="9">
    <source>
        <dbReference type="EMBL" id="DBA21311.1"/>
    </source>
</evidence>
<dbReference type="Gene3D" id="3.40.50.150">
    <property type="entry name" value="Vaccinia Virus protein VP39"/>
    <property type="match status" value="2"/>
</dbReference>
<keyword evidence="2" id="KW-0489">Methyltransferase</keyword>
<evidence type="ECO:0000256" key="8">
    <source>
        <dbReference type="SAM" id="MobiDB-lite"/>
    </source>
</evidence>
<sequence length="336" mass="37782">MLVVVLSLSTALLCLLLFVVWKVRTNGEWALWWHDNYLERLKDFLSGTTRPVRILQYVQRCANHGDALGVISAIDSFCSTVEWAMNVGDKKGEILDSVVLETRPRWVLELGTYCGYSTVRIARLLPPGARLVTIEMNPHYAQVAKEMIQHAGLEAQSSSASSPCSQAEQTSSNATIPPSSHQLRWRLQEALLYTTLHCLQLPLQLFSRTPQNPFTSSPLLTPTERQQGSQTCKVELLVGSSSVLIPQLKKKLDIEKFDLVFIDHWKVSYLPDTKLLEECGLLTTGSVLLADNVVCPGAPDYLQYVRNSPQYQSQYFQSYLEYLQVEDGLEKSVFLG</sequence>